<dbReference type="GO" id="GO:0005576">
    <property type="term" value="C:extracellular region"/>
    <property type="evidence" value="ECO:0007669"/>
    <property type="project" value="UniProtKB-SubCell"/>
</dbReference>
<name>A0A833YSM6_9CHIR</name>
<dbReference type="AlphaFoldDB" id="A0A833YSM6"/>
<keyword evidence="5" id="KW-0964">Secreted</keyword>
<dbReference type="InterPro" id="IPR000007">
    <property type="entry name" value="Tubby_C"/>
</dbReference>
<feature type="domain" description="Tubby N-terminal" evidence="9">
    <location>
        <begin position="1"/>
        <end position="202"/>
    </location>
</feature>
<feature type="compositionally biased region" description="Acidic residues" evidence="7">
    <location>
        <begin position="155"/>
        <end position="169"/>
    </location>
</feature>
<evidence type="ECO:0000256" key="5">
    <source>
        <dbReference type="ARBA" id="ARBA00022525"/>
    </source>
</evidence>
<evidence type="ECO:0000259" key="9">
    <source>
        <dbReference type="Pfam" id="PF16322"/>
    </source>
</evidence>
<organism evidence="10 11">
    <name type="scientific">Phyllostomus discolor</name>
    <name type="common">pale spear-nosed bat</name>
    <dbReference type="NCBI Taxonomy" id="89673"/>
    <lineage>
        <taxon>Eukaryota</taxon>
        <taxon>Metazoa</taxon>
        <taxon>Chordata</taxon>
        <taxon>Craniata</taxon>
        <taxon>Vertebrata</taxon>
        <taxon>Euteleostomi</taxon>
        <taxon>Mammalia</taxon>
        <taxon>Eutheria</taxon>
        <taxon>Laurasiatheria</taxon>
        <taxon>Chiroptera</taxon>
        <taxon>Yangochiroptera</taxon>
        <taxon>Phyllostomidae</taxon>
        <taxon>Phyllostominae</taxon>
        <taxon>Phyllostomus</taxon>
    </lineage>
</organism>
<proteinExistence type="inferred from homology"/>
<accession>A0A833YSM6</accession>
<comment type="caution">
    <text evidence="10">The sequence shown here is derived from an EMBL/GenBank/DDBJ whole genome shotgun (WGS) entry which is preliminary data.</text>
</comment>
<evidence type="ECO:0000256" key="6">
    <source>
        <dbReference type="RuleBase" id="RU361125"/>
    </source>
</evidence>
<dbReference type="Gene3D" id="3.20.90.10">
    <property type="entry name" value="Tubby Protein, Chain A"/>
    <property type="match status" value="1"/>
</dbReference>
<feature type="compositionally biased region" description="Basic and acidic residues" evidence="7">
    <location>
        <begin position="117"/>
        <end position="129"/>
    </location>
</feature>
<dbReference type="PROSITE" id="PS01200">
    <property type="entry name" value="TUB_1"/>
    <property type="match status" value="1"/>
</dbReference>
<dbReference type="Pfam" id="PF16322">
    <property type="entry name" value="Tub_N"/>
    <property type="match status" value="1"/>
</dbReference>
<dbReference type="InterPro" id="IPR025659">
    <property type="entry name" value="Tubby-like_C"/>
</dbReference>
<evidence type="ECO:0000313" key="11">
    <source>
        <dbReference type="Proteomes" id="UP000664940"/>
    </source>
</evidence>
<evidence type="ECO:0000259" key="8">
    <source>
        <dbReference type="Pfam" id="PF01167"/>
    </source>
</evidence>
<feature type="compositionally biased region" description="Low complexity" evidence="7">
    <location>
        <begin position="199"/>
        <end position="210"/>
    </location>
</feature>
<dbReference type="Pfam" id="PF01167">
    <property type="entry name" value="Tub"/>
    <property type="match status" value="1"/>
</dbReference>
<dbReference type="PANTHER" id="PTHR16517:SF24">
    <property type="entry name" value="TUBBY-RELATED PROTEIN 2"/>
    <property type="match status" value="1"/>
</dbReference>
<comment type="similarity">
    <text evidence="3 6">Belongs to the TUB family.</text>
</comment>
<sequence>MVQANPDASLWSRRPRLRSKRLLGYSGLRNPFLRENVPEAHLHSGAHSALGTVRCSGDGSDDLIPLTSPPEADGSDPELEEVSVEDVPAFPPPFKEHPGTTRRGWPPLQQLGSNAVDKSESQDVVHEYESPSPEPKSGRDDGDPESGDWASNKEEDLEEKLEEKEEESESTLRNLPEVADEAMSEAPEGDGSARFSDVGSSPLSSLLAPGPQLGEDMEAYVLRPAHFLLAGRKRKRSTTSNYLISLDPTDLSRDGDNFVGKVRSNVLGTKFTIFDNGVNPERKYFIPETARIREELGVVCYETNVLGFRGPRKMTVIIPAIDAQNERISVQPQNEGESLLSRYQRGANQGLVLLQNKAPSWSEETGNYVLNFHGRVTQASVKNFQIMHPDDPDYLVLQFGRVAPDMFTMDFCFPLCPLQAFAICLSSFDGKLACE</sequence>
<feature type="compositionally biased region" description="Acidic residues" evidence="7">
    <location>
        <begin position="73"/>
        <end position="84"/>
    </location>
</feature>
<protein>
    <recommendedName>
        <fullName evidence="6">Tubby-like protein</fullName>
    </recommendedName>
</protein>
<feature type="domain" description="Tubby C-terminal" evidence="8">
    <location>
        <begin position="225"/>
        <end position="429"/>
    </location>
</feature>
<dbReference type="PRINTS" id="PR01573">
    <property type="entry name" value="SUPERTUBBY"/>
</dbReference>
<gene>
    <name evidence="10" type="ORF">HJG60_019776</name>
</gene>
<dbReference type="Proteomes" id="UP000664940">
    <property type="component" value="Unassembled WGS sequence"/>
</dbReference>
<keyword evidence="4" id="KW-0963">Cytoplasm</keyword>
<dbReference type="SUPFAM" id="SSF54518">
    <property type="entry name" value="Tubby C-terminal domain-like"/>
    <property type="match status" value="1"/>
</dbReference>
<evidence type="ECO:0000256" key="3">
    <source>
        <dbReference type="ARBA" id="ARBA00007129"/>
    </source>
</evidence>
<dbReference type="EMBL" id="JABVXQ010000014">
    <property type="protein sequence ID" value="KAF6079814.1"/>
    <property type="molecule type" value="Genomic_DNA"/>
</dbReference>
<dbReference type="GO" id="GO:0005929">
    <property type="term" value="C:cilium"/>
    <property type="evidence" value="ECO:0007669"/>
    <property type="project" value="TreeGrafter"/>
</dbReference>
<evidence type="ECO:0000256" key="4">
    <source>
        <dbReference type="ARBA" id="ARBA00022490"/>
    </source>
</evidence>
<evidence type="ECO:0000256" key="2">
    <source>
        <dbReference type="ARBA" id="ARBA00004613"/>
    </source>
</evidence>
<evidence type="ECO:0000256" key="1">
    <source>
        <dbReference type="ARBA" id="ARBA00004496"/>
    </source>
</evidence>
<dbReference type="GO" id="GO:0061512">
    <property type="term" value="P:protein localization to cilium"/>
    <property type="evidence" value="ECO:0007669"/>
    <property type="project" value="TreeGrafter"/>
</dbReference>
<dbReference type="InterPro" id="IPR005398">
    <property type="entry name" value="Tubby_N"/>
</dbReference>
<dbReference type="PANTHER" id="PTHR16517">
    <property type="entry name" value="TUBBY-RELATED"/>
    <property type="match status" value="1"/>
</dbReference>
<dbReference type="InterPro" id="IPR018066">
    <property type="entry name" value="Tubby_C_CS"/>
</dbReference>
<feature type="region of interest" description="Disordered" evidence="7">
    <location>
        <begin position="53"/>
        <end position="210"/>
    </location>
</feature>
<evidence type="ECO:0000256" key="7">
    <source>
        <dbReference type="SAM" id="MobiDB-lite"/>
    </source>
</evidence>
<evidence type="ECO:0000313" key="10">
    <source>
        <dbReference type="EMBL" id="KAF6079814.1"/>
    </source>
</evidence>
<comment type="subcellular location">
    <subcellularLocation>
        <location evidence="1">Cytoplasm</location>
    </subcellularLocation>
    <subcellularLocation>
        <location evidence="2">Secreted</location>
    </subcellularLocation>
</comment>
<dbReference type="GO" id="GO:0005737">
    <property type="term" value="C:cytoplasm"/>
    <property type="evidence" value="ECO:0007669"/>
    <property type="project" value="UniProtKB-SubCell"/>
</dbReference>
<dbReference type="PROSITE" id="PS01201">
    <property type="entry name" value="TUB_2"/>
    <property type="match status" value="1"/>
</dbReference>
<reference evidence="10 11" key="1">
    <citation type="journal article" date="2020" name="Nature">
        <title>Six reference-quality genomes reveal evolution of bat adaptations.</title>
        <authorList>
            <person name="Jebb D."/>
            <person name="Huang Z."/>
            <person name="Pippel M."/>
            <person name="Hughes G.M."/>
            <person name="Lavrichenko K."/>
            <person name="Devanna P."/>
            <person name="Winkler S."/>
            <person name="Jermiin L.S."/>
            <person name="Skirmuntt E.C."/>
            <person name="Katzourakis A."/>
            <person name="Burkitt-Gray L."/>
            <person name="Ray D.A."/>
            <person name="Sullivan K.A.M."/>
            <person name="Roscito J.G."/>
            <person name="Kirilenko B.M."/>
            <person name="Davalos L.M."/>
            <person name="Corthals A.P."/>
            <person name="Power M.L."/>
            <person name="Jones G."/>
            <person name="Ransome R.D."/>
            <person name="Dechmann D.K.N."/>
            <person name="Locatelli A.G."/>
            <person name="Puechmaille S.J."/>
            <person name="Fedrigo O."/>
            <person name="Jarvis E.D."/>
            <person name="Hiller M."/>
            <person name="Vernes S.C."/>
            <person name="Myers E.W."/>
            <person name="Teeling E.C."/>
        </authorList>
    </citation>
    <scope>NUCLEOTIDE SEQUENCE [LARGE SCALE GENOMIC DNA]</scope>
    <source>
        <strain evidence="10">Bat1K_MPI-CBG_1</strain>
    </source>
</reference>